<evidence type="ECO:0000313" key="2">
    <source>
        <dbReference type="Proteomes" id="UP000008075"/>
    </source>
</evidence>
<name>D3VIY2_XENNA</name>
<organism evidence="1 2">
    <name type="scientific">Xenorhabdus nematophila (strain ATCC 19061 / DSM 3370 / CCUG 14189 / LMG 1036 / NCIMB 9965 / AN6)</name>
    <dbReference type="NCBI Taxonomy" id="406817"/>
    <lineage>
        <taxon>Bacteria</taxon>
        <taxon>Pseudomonadati</taxon>
        <taxon>Pseudomonadota</taxon>
        <taxon>Gammaproteobacteria</taxon>
        <taxon>Enterobacterales</taxon>
        <taxon>Morganellaceae</taxon>
        <taxon>Xenorhabdus</taxon>
    </lineage>
</organism>
<dbReference type="EMBL" id="FN667742">
    <property type="protein sequence ID" value="CBJ90839.1"/>
    <property type="molecule type" value="Genomic_DNA"/>
</dbReference>
<sequence length="61" mass="7415">MILFPIYASFMHKKINEMGYKRESNLNKVILLNNYSWIITISYDHNLKNIFVINNFYLKNQ</sequence>
<dbReference type="AlphaFoldDB" id="D3VIY2"/>
<dbReference type="HOGENOM" id="CLU_2921777_0_0_6"/>
<keyword evidence="2" id="KW-1185">Reference proteome</keyword>
<reference evidence="1 2" key="1">
    <citation type="journal article" date="2011" name="PLoS ONE">
        <title>The entomopathogenic bacterial endosymbionts xenorhabdus and photorhabdus: convergent lifestyles from divergent genomes.</title>
        <authorList>
            <person name="Chaston J.M."/>
            <person name="Suen G."/>
            <person name="Tucker S.L."/>
            <person name="Andersen A.W."/>
            <person name="Bhasin A."/>
            <person name="Bode E."/>
            <person name="Bode H.B."/>
            <person name="Brachmann A.O."/>
            <person name="Cowles C.E."/>
            <person name="Cowles K.N."/>
            <person name="Darby C."/>
            <person name="de Leon L."/>
            <person name="Drace K."/>
            <person name="Du Z."/>
            <person name="Givaudan A."/>
            <person name="Herbert Tran E.E."/>
            <person name="Jewell K.A."/>
            <person name="Knack J.J."/>
            <person name="Krasomil-Osterfeld K.C."/>
            <person name="Kukor R."/>
            <person name="Lanois A."/>
            <person name="Latreille P."/>
            <person name="Leimgruber N.K."/>
            <person name="Lipke C.M."/>
            <person name="Liu R."/>
            <person name="Lu X."/>
            <person name="Martens E.C."/>
            <person name="Marri P.R."/>
            <person name="Medigue C."/>
            <person name="Menard M.L."/>
            <person name="Miller N.M."/>
            <person name="Morales-Soto N."/>
            <person name="Norton S."/>
            <person name="Ogier J.C."/>
            <person name="Orchard S.S."/>
            <person name="Park D."/>
            <person name="Park Y."/>
            <person name="Qurollo B.A."/>
            <person name="Sugar D.R."/>
            <person name="Richards G.R."/>
            <person name="Rouy Z."/>
            <person name="Slominski B."/>
            <person name="Slominski K."/>
            <person name="Snyder H."/>
            <person name="Tjaden B.C."/>
            <person name="van der Hoeven R."/>
            <person name="Welch R.D."/>
            <person name="Wheeler C."/>
            <person name="Xiang B."/>
            <person name="Barbazuk B."/>
            <person name="Gaudriault S."/>
            <person name="Goodner B."/>
            <person name="Slater S.C."/>
            <person name="Forst S."/>
            <person name="Goldman B.S."/>
            <person name="Goodrich-Blair H."/>
        </authorList>
    </citation>
    <scope>NUCLEOTIDE SEQUENCE [LARGE SCALE GENOMIC DNA]</scope>
    <source>
        <strain evidence="2">ATCC 19061 / DSM 3370 / CCUG 14189 / LMG 1036 / NCIMB 9965 / AN6</strain>
    </source>
</reference>
<gene>
    <name evidence="1" type="ordered locus">XNC1_2785</name>
</gene>
<accession>D3VIY2</accession>
<dbReference type="Proteomes" id="UP000008075">
    <property type="component" value="Chromosome"/>
</dbReference>
<evidence type="ECO:0000313" key="1">
    <source>
        <dbReference type="EMBL" id="CBJ90839.1"/>
    </source>
</evidence>
<dbReference type="KEGG" id="xne:XNC1_2785"/>
<proteinExistence type="predicted"/>
<protein>
    <submittedName>
        <fullName evidence="1">Uncharacterized protein</fullName>
    </submittedName>
</protein>